<accession>G9ZD63</accession>
<comment type="caution">
    <text evidence="1">The sequence shown here is derived from an EMBL/GenBank/DDBJ whole genome shotgun (WGS) entry which is preliminary data.</text>
</comment>
<dbReference type="STRING" id="797473.HMPREF9080_00697"/>
<dbReference type="Proteomes" id="UP000004750">
    <property type="component" value="Unassembled WGS sequence"/>
</dbReference>
<name>G9ZD63_9GAMM</name>
<reference evidence="1 2" key="1">
    <citation type="submission" date="2011-08" db="EMBL/GenBank/DDBJ databases">
        <authorList>
            <person name="Weinstock G."/>
            <person name="Sodergren E."/>
            <person name="Clifton S."/>
            <person name="Fulton L."/>
            <person name="Fulton B."/>
            <person name="Courtney L."/>
            <person name="Fronick C."/>
            <person name="Harrison M."/>
            <person name="Strong C."/>
            <person name="Farmer C."/>
            <person name="Delahaunty K."/>
            <person name="Markovic C."/>
            <person name="Hall O."/>
            <person name="Minx P."/>
            <person name="Tomlinson C."/>
            <person name="Mitreva M."/>
            <person name="Hou S."/>
            <person name="Chen J."/>
            <person name="Wollam A."/>
            <person name="Pepin K.H."/>
            <person name="Johnson M."/>
            <person name="Bhonagiri V."/>
            <person name="Zhang X."/>
            <person name="Suruliraj S."/>
            <person name="Warren W."/>
            <person name="Chinwalla A."/>
            <person name="Mardis E.R."/>
            <person name="Wilson R.K."/>
        </authorList>
    </citation>
    <scope>NUCLEOTIDE SEQUENCE [LARGE SCALE GENOMIC DNA]</scope>
    <source>
        <strain evidence="1 2">F0432</strain>
    </source>
</reference>
<dbReference type="HOGENOM" id="CLU_3096952_0_0_6"/>
<dbReference type="AlphaFoldDB" id="G9ZD63"/>
<proteinExistence type="predicted"/>
<evidence type="ECO:0000313" key="2">
    <source>
        <dbReference type="Proteomes" id="UP000004750"/>
    </source>
</evidence>
<protein>
    <submittedName>
        <fullName evidence="1">Uncharacterized protein</fullName>
    </submittedName>
</protein>
<organism evidence="1 2">
    <name type="scientific">Cardiobacterium valvarum F0432</name>
    <dbReference type="NCBI Taxonomy" id="797473"/>
    <lineage>
        <taxon>Bacteria</taxon>
        <taxon>Pseudomonadati</taxon>
        <taxon>Pseudomonadota</taxon>
        <taxon>Gammaproteobacteria</taxon>
        <taxon>Cardiobacteriales</taxon>
        <taxon>Cardiobacteriaceae</taxon>
        <taxon>Cardiobacterium</taxon>
    </lineage>
</organism>
<dbReference type="EMBL" id="AGCM01000034">
    <property type="protein sequence ID" value="EHM55528.1"/>
    <property type="molecule type" value="Genomic_DNA"/>
</dbReference>
<sequence length="51" mass="5786">MPALCCIKKPPHRGGFFVTDGVYRAAKRRKCWACQAAIGIYPTQTQRPYTQ</sequence>
<gene>
    <name evidence="1" type="ORF">HMPREF9080_00697</name>
</gene>
<evidence type="ECO:0000313" key="1">
    <source>
        <dbReference type="EMBL" id="EHM55528.1"/>
    </source>
</evidence>